<comment type="subunit">
    <text evidence="2 4">Monomer.</text>
</comment>
<dbReference type="Pfam" id="PF00293">
    <property type="entry name" value="NUDIX"/>
    <property type="match status" value="1"/>
</dbReference>
<comment type="similarity">
    <text evidence="1 4">Belongs to the Nudix hydrolase family. NudJ subfamily.</text>
</comment>
<gene>
    <name evidence="4" type="primary">nudJ</name>
    <name evidence="6" type="ORF">DU000_10480</name>
</gene>
<dbReference type="OrthoDB" id="8594221at2"/>
<dbReference type="AlphaFoldDB" id="A0A368KZM9"/>
<reference evidence="6 7" key="1">
    <citation type="journal article" date="2018" name="Int. J. Syst. Evol. Microbiol.">
        <title>Parvibium lacunae gen. nov., sp. nov., a new member of the family Alcaligenaceae isolated from a freshwater pond.</title>
        <authorList>
            <person name="Chen W.M."/>
            <person name="Xie P.B."/>
            <person name="Hsu M.Y."/>
            <person name="Sheu S.Y."/>
        </authorList>
    </citation>
    <scope>NUCLEOTIDE SEQUENCE [LARGE SCALE GENOMIC DNA]</scope>
    <source>
        <strain evidence="6 7">KMB9</strain>
    </source>
</reference>
<dbReference type="PANTHER" id="PTHR43222">
    <property type="entry name" value="NUDIX HYDROLASE 23"/>
    <property type="match status" value="1"/>
</dbReference>
<name>A0A368KZM9_9BURK</name>
<proteinExistence type="inferred from homology"/>
<dbReference type="InterPro" id="IPR015797">
    <property type="entry name" value="NUDIX_hydrolase-like_dom_sf"/>
</dbReference>
<dbReference type="InterPro" id="IPR000086">
    <property type="entry name" value="NUDIX_hydrolase_dom"/>
</dbReference>
<keyword evidence="7" id="KW-1185">Reference proteome</keyword>
<comment type="caution">
    <text evidence="6">The sequence shown here is derived from an EMBL/GenBank/DDBJ whole genome shotgun (WGS) entry which is preliminary data.</text>
</comment>
<sequence length="162" mass="18136">MMSIWKPSVTVAAIIEDAGKFLLVEEETSDGLRFNQPAGHLDEGETPVHGAIREALEETAHHFQPQGFLGLYMSRYISARTHDVVTYLRIAFYGKSLGADLTRALDTGIVRAVWLTPEEIQALAPRHRSPLVWQCIEDYLNGRRAPLEQVFAHESIVGKPLN</sequence>
<accession>A0A368KZM9</accession>
<dbReference type="CDD" id="cd03675">
    <property type="entry name" value="NUDIX_Hydrolase"/>
    <property type="match status" value="1"/>
</dbReference>
<evidence type="ECO:0000256" key="2">
    <source>
        <dbReference type="ARBA" id="ARBA00011245"/>
    </source>
</evidence>
<keyword evidence="4" id="KW-0460">Magnesium</keyword>
<dbReference type="EC" id="3.6.1.-" evidence="4"/>
<dbReference type="GO" id="GO:0017110">
    <property type="term" value="F:nucleoside diphosphate phosphatase activity"/>
    <property type="evidence" value="ECO:0007669"/>
    <property type="project" value="InterPro"/>
</dbReference>
<dbReference type="GO" id="GO:0017111">
    <property type="term" value="F:ribonucleoside triphosphate phosphatase activity"/>
    <property type="evidence" value="ECO:0007669"/>
    <property type="project" value="InterPro"/>
</dbReference>
<dbReference type="Proteomes" id="UP000252357">
    <property type="component" value="Unassembled WGS sequence"/>
</dbReference>
<comment type="cofactor">
    <cofactor evidence="4">
        <name>Mg(2+)</name>
        <dbReference type="ChEBI" id="CHEBI:18420"/>
    </cofactor>
</comment>
<evidence type="ECO:0000313" key="6">
    <source>
        <dbReference type="EMBL" id="RCS56767.1"/>
    </source>
</evidence>
<evidence type="ECO:0000259" key="5">
    <source>
        <dbReference type="PROSITE" id="PS51462"/>
    </source>
</evidence>
<dbReference type="InterPro" id="IPR033713">
    <property type="entry name" value="NudJ"/>
</dbReference>
<evidence type="ECO:0000256" key="3">
    <source>
        <dbReference type="ARBA" id="ARBA00015552"/>
    </source>
</evidence>
<evidence type="ECO:0000256" key="1">
    <source>
        <dbReference type="ARBA" id="ARBA00007608"/>
    </source>
</evidence>
<dbReference type="Gene3D" id="3.90.79.10">
    <property type="entry name" value="Nucleoside Triphosphate Pyrophosphohydrolase"/>
    <property type="match status" value="1"/>
</dbReference>
<dbReference type="PANTHER" id="PTHR43222:SF11">
    <property type="entry name" value="PHOSPHATASE NUDJ"/>
    <property type="match status" value="1"/>
</dbReference>
<keyword evidence="4 6" id="KW-0378">Hydrolase</keyword>
<evidence type="ECO:0000313" key="7">
    <source>
        <dbReference type="Proteomes" id="UP000252357"/>
    </source>
</evidence>
<dbReference type="SUPFAM" id="SSF55811">
    <property type="entry name" value="Nudix"/>
    <property type="match status" value="1"/>
</dbReference>
<evidence type="ECO:0000256" key="4">
    <source>
        <dbReference type="RuleBase" id="RU364043"/>
    </source>
</evidence>
<dbReference type="EMBL" id="QPGB01000005">
    <property type="protein sequence ID" value="RCS56767.1"/>
    <property type="molecule type" value="Genomic_DNA"/>
</dbReference>
<organism evidence="6 7">
    <name type="scientific">Parvibium lacunae</name>
    <dbReference type="NCBI Taxonomy" id="1888893"/>
    <lineage>
        <taxon>Bacteria</taxon>
        <taxon>Pseudomonadati</taxon>
        <taxon>Pseudomonadota</taxon>
        <taxon>Betaproteobacteria</taxon>
        <taxon>Burkholderiales</taxon>
        <taxon>Alcaligenaceae</taxon>
        <taxon>Parvibium</taxon>
    </lineage>
</organism>
<dbReference type="GO" id="GO:0004787">
    <property type="term" value="F:thiamine diphosphate phosphatase activity"/>
    <property type="evidence" value="ECO:0007669"/>
    <property type="project" value="InterPro"/>
</dbReference>
<feature type="domain" description="Nudix hydrolase" evidence="5">
    <location>
        <begin position="4"/>
        <end position="137"/>
    </location>
</feature>
<dbReference type="PROSITE" id="PS51462">
    <property type="entry name" value="NUDIX"/>
    <property type="match status" value="1"/>
</dbReference>
<protein>
    <recommendedName>
        <fullName evidence="3 4">Phosphatase NudJ</fullName>
        <ecNumber evidence="4">3.6.1.-</ecNumber>
    </recommendedName>
</protein>